<dbReference type="Proteomes" id="UP000003980">
    <property type="component" value="Unassembled WGS sequence"/>
</dbReference>
<dbReference type="Pfam" id="PF04173">
    <property type="entry name" value="DoxD"/>
    <property type="match status" value="1"/>
</dbReference>
<organism evidence="3 4">
    <name type="scientific">Metallosphaera yellowstonensis MK1</name>
    <dbReference type="NCBI Taxonomy" id="671065"/>
    <lineage>
        <taxon>Archaea</taxon>
        <taxon>Thermoproteota</taxon>
        <taxon>Thermoprotei</taxon>
        <taxon>Sulfolobales</taxon>
        <taxon>Sulfolobaceae</taxon>
        <taxon>Metallosphaera</taxon>
    </lineage>
</organism>
<feature type="transmembrane region" description="Helical" evidence="1">
    <location>
        <begin position="159"/>
        <end position="178"/>
    </location>
</feature>
<dbReference type="STRING" id="671065.MetMK1DRAFT_00015470"/>
<keyword evidence="1" id="KW-0812">Transmembrane</keyword>
<dbReference type="OrthoDB" id="34127at2157"/>
<dbReference type="PANTHER" id="PTHR39157">
    <property type="entry name" value="INTEGRAL MEMBRANE PROTEIN-RELATED"/>
    <property type="match status" value="1"/>
</dbReference>
<accession>H2C4M5</accession>
<dbReference type="InterPro" id="IPR007301">
    <property type="entry name" value="DoxD"/>
</dbReference>
<feature type="transmembrane region" description="Helical" evidence="1">
    <location>
        <begin position="121"/>
        <end position="138"/>
    </location>
</feature>
<dbReference type="AlphaFoldDB" id="H2C4M5"/>
<evidence type="ECO:0000259" key="2">
    <source>
        <dbReference type="Pfam" id="PF04173"/>
    </source>
</evidence>
<feature type="transmembrane region" description="Helical" evidence="1">
    <location>
        <begin position="62"/>
        <end position="90"/>
    </location>
</feature>
<name>H2C4M5_9CREN</name>
<protein>
    <submittedName>
        <fullName evidence="3">TQO small subunit DoxD</fullName>
    </submittedName>
</protein>
<reference evidence="3 4" key="1">
    <citation type="submission" date="2012-01" db="EMBL/GenBank/DDBJ databases">
        <title>Improved High-Quality Draft sequence of Metallosphaera yellowstonensis MK1.</title>
        <authorList>
            <consortium name="US DOE Joint Genome Institute"/>
            <person name="Lucas S."/>
            <person name="Han J."/>
            <person name="Cheng J.-F."/>
            <person name="Goodwin L."/>
            <person name="Pitluck S."/>
            <person name="Peters L."/>
            <person name="Teshima H."/>
            <person name="Detter J.C."/>
            <person name="Han C."/>
            <person name="Tapia R."/>
            <person name="Land M."/>
            <person name="Hauser L."/>
            <person name="Kyrpides N."/>
            <person name="Kozubal M."/>
            <person name="Macur R.E."/>
            <person name="Jay Z."/>
            <person name="Inskeep W."/>
            <person name="Woyke T."/>
        </authorList>
    </citation>
    <scope>NUCLEOTIDE SEQUENCE [LARGE SCALE GENOMIC DNA]</scope>
    <source>
        <strain evidence="3 4">MK1</strain>
    </source>
</reference>
<dbReference type="PANTHER" id="PTHR39157:SF1">
    <property type="entry name" value="DOXX FAMILY PROTEIN"/>
    <property type="match status" value="1"/>
</dbReference>
<evidence type="ECO:0000256" key="1">
    <source>
        <dbReference type="SAM" id="Phobius"/>
    </source>
</evidence>
<proteinExistence type="predicted"/>
<sequence>MKTVNLSNKAWLTLVRLAVATIWAYAGIFEKLLNPGFLNPASTSYVGITVQYLAEGSPIRGFLYAVVFPHVLLVGELVMVGEVSFAILTFLGLANRLSGTVAFYTNLIYFLSAYWTGTEEYGINLLLMIFDAFLVINGPGPLSLDWLISRKSRIMNMSLLWFSIGTILYLSVILFLLFY</sequence>
<evidence type="ECO:0000313" key="4">
    <source>
        <dbReference type="Proteomes" id="UP000003980"/>
    </source>
</evidence>
<keyword evidence="1" id="KW-0472">Membrane</keyword>
<dbReference type="HOGENOM" id="CLU_1507450_0_0_2"/>
<feature type="transmembrane region" description="Helical" evidence="1">
    <location>
        <begin position="97"/>
        <end position="115"/>
    </location>
</feature>
<feature type="domain" description="TQO small subunit DoxD" evidence="2">
    <location>
        <begin position="11"/>
        <end position="168"/>
    </location>
</feature>
<keyword evidence="4" id="KW-1185">Reference proteome</keyword>
<dbReference type="eggNOG" id="arCOG02863">
    <property type="taxonomic scope" value="Archaea"/>
</dbReference>
<keyword evidence="1" id="KW-1133">Transmembrane helix</keyword>
<evidence type="ECO:0000313" key="3">
    <source>
        <dbReference type="EMBL" id="EHP71043.1"/>
    </source>
</evidence>
<dbReference type="RefSeq" id="WP_009072121.1">
    <property type="nucleotide sequence ID" value="NZ_JH597761.1"/>
</dbReference>
<gene>
    <name evidence="3" type="ORF">MetMK1DRAFT_00015470</name>
</gene>
<dbReference type="EMBL" id="JH597761">
    <property type="protein sequence ID" value="EHP71043.1"/>
    <property type="molecule type" value="Genomic_DNA"/>
</dbReference>